<evidence type="ECO:0000313" key="1">
    <source>
        <dbReference type="EMBL" id="EAZ93595.1"/>
    </source>
</evidence>
<accession>A3IIG3</accession>
<protein>
    <submittedName>
        <fullName evidence="1">Uncharacterized protein</fullName>
    </submittedName>
</protein>
<organism evidence="1 2">
    <name type="scientific">Crocosphaera chwakensis CCY0110</name>
    <dbReference type="NCBI Taxonomy" id="391612"/>
    <lineage>
        <taxon>Bacteria</taxon>
        <taxon>Bacillati</taxon>
        <taxon>Cyanobacteriota</taxon>
        <taxon>Cyanophyceae</taxon>
        <taxon>Oscillatoriophycideae</taxon>
        <taxon>Chroococcales</taxon>
        <taxon>Aphanothecaceae</taxon>
        <taxon>Crocosphaera</taxon>
        <taxon>Crocosphaera chwakensis</taxon>
    </lineage>
</organism>
<dbReference type="AlphaFoldDB" id="A3IIG3"/>
<proteinExistence type="predicted"/>
<comment type="caution">
    <text evidence="1">The sequence shown here is derived from an EMBL/GenBank/DDBJ whole genome shotgun (WGS) entry which is preliminary data.</text>
</comment>
<dbReference type="Proteomes" id="UP000003781">
    <property type="component" value="Unassembled WGS sequence"/>
</dbReference>
<sequence length="36" mass="4359">MNVRKKSIVYPKIIVVLCRVFPHEKDNEQLILLKFF</sequence>
<evidence type="ECO:0000313" key="2">
    <source>
        <dbReference type="Proteomes" id="UP000003781"/>
    </source>
</evidence>
<keyword evidence="2" id="KW-1185">Reference proteome</keyword>
<reference evidence="1 2" key="1">
    <citation type="submission" date="2007-03" db="EMBL/GenBank/DDBJ databases">
        <authorList>
            <person name="Stal L."/>
            <person name="Ferriera S."/>
            <person name="Johnson J."/>
            <person name="Kravitz S."/>
            <person name="Beeson K."/>
            <person name="Sutton G."/>
            <person name="Rogers Y.-H."/>
            <person name="Friedman R."/>
            <person name="Frazier M."/>
            <person name="Venter J.C."/>
        </authorList>
    </citation>
    <scope>NUCLEOTIDE SEQUENCE [LARGE SCALE GENOMIC DNA]</scope>
    <source>
        <strain evidence="1 2">CCY0110</strain>
    </source>
</reference>
<name>A3IIG3_9CHRO</name>
<gene>
    <name evidence="1" type="ORF">CY0110_17407</name>
</gene>
<dbReference type="EMBL" id="AAXW01000002">
    <property type="protein sequence ID" value="EAZ93595.1"/>
    <property type="molecule type" value="Genomic_DNA"/>
</dbReference>